<protein>
    <recommendedName>
        <fullName evidence="2">SET domain-containing protein</fullName>
    </recommendedName>
</protein>
<name>A0ABQ7GUC8_DUNSA</name>
<dbReference type="PROSITE" id="PS50280">
    <property type="entry name" value="SET"/>
    <property type="match status" value="1"/>
</dbReference>
<gene>
    <name evidence="3" type="ORF">DUNSADRAFT_3213</name>
</gene>
<organism evidence="3 4">
    <name type="scientific">Dunaliella salina</name>
    <name type="common">Green alga</name>
    <name type="synonym">Protococcus salinus</name>
    <dbReference type="NCBI Taxonomy" id="3046"/>
    <lineage>
        <taxon>Eukaryota</taxon>
        <taxon>Viridiplantae</taxon>
        <taxon>Chlorophyta</taxon>
        <taxon>core chlorophytes</taxon>
        <taxon>Chlorophyceae</taxon>
        <taxon>CS clade</taxon>
        <taxon>Chlamydomonadales</taxon>
        <taxon>Dunaliellaceae</taxon>
        <taxon>Dunaliella</taxon>
    </lineage>
</organism>
<feature type="region of interest" description="Disordered" evidence="1">
    <location>
        <begin position="1"/>
        <end position="24"/>
    </location>
</feature>
<dbReference type="SUPFAM" id="SSF82199">
    <property type="entry name" value="SET domain"/>
    <property type="match status" value="1"/>
</dbReference>
<dbReference type="CDD" id="cd20071">
    <property type="entry name" value="SET_SMYD"/>
    <property type="match status" value="1"/>
</dbReference>
<dbReference type="Proteomes" id="UP000815325">
    <property type="component" value="Unassembled WGS sequence"/>
</dbReference>
<reference evidence="3" key="1">
    <citation type="submission" date="2017-08" db="EMBL/GenBank/DDBJ databases">
        <authorList>
            <person name="Polle J.E."/>
            <person name="Barry K."/>
            <person name="Cushman J."/>
            <person name="Schmutz J."/>
            <person name="Tran D."/>
            <person name="Hathwaick L.T."/>
            <person name="Yim W.C."/>
            <person name="Jenkins J."/>
            <person name="Mckie-Krisberg Z.M."/>
            <person name="Prochnik S."/>
            <person name="Lindquist E."/>
            <person name="Dockter R.B."/>
            <person name="Adam C."/>
            <person name="Molina H."/>
            <person name="Bunkerborg J."/>
            <person name="Jin E."/>
            <person name="Buchheim M."/>
            <person name="Magnuson J."/>
        </authorList>
    </citation>
    <scope>NUCLEOTIDE SEQUENCE</scope>
    <source>
        <strain evidence="3">CCAP 19/18</strain>
    </source>
</reference>
<proteinExistence type="predicted"/>
<dbReference type="Pfam" id="PF00856">
    <property type="entry name" value="SET"/>
    <property type="match status" value="1"/>
</dbReference>
<dbReference type="EMBL" id="MU069586">
    <property type="protein sequence ID" value="KAF5838233.1"/>
    <property type="molecule type" value="Genomic_DNA"/>
</dbReference>
<dbReference type="InterPro" id="IPR044237">
    <property type="entry name" value="ATXR2-like"/>
</dbReference>
<sequence>MPSATLPREDPSVNEENMSGDHTARPGCTVSLLLEIFVSQRRSQPWLCFRAGGPFQHRLPEQAGAVSGGSLCHLCSFVDLTAESLELMVPAWPGVATLFPALMSMEVWGGLVGMFELNNLAMAIPSPVEDYFLLVDGLPESEKAACQQSTQKWLDALDKWYDVPAQGTGFMALQSCANHSCEPNAATEGEGTGLTAVYARRGIKEGEEVTITYIEEDGDEDSKGKAMSYKQRQAALQDYGFKCQCTLCVRDAAKALKKPSRSGMKTGRR</sequence>
<evidence type="ECO:0000256" key="1">
    <source>
        <dbReference type="SAM" id="MobiDB-lite"/>
    </source>
</evidence>
<dbReference type="PANTHER" id="PTHR47436">
    <property type="entry name" value="HISTONE-LYSINE N-METHYLTRANSFERASE ATXR2"/>
    <property type="match status" value="1"/>
</dbReference>
<feature type="domain" description="SET" evidence="2">
    <location>
        <begin position="93"/>
        <end position="214"/>
    </location>
</feature>
<dbReference type="Gene3D" id="2.170.270.10">
    <property type="entry name" value="SET domain"/>
    <property type="match status" value="1"/>
</dbReference>
<dbReference type="InterPro" id="IPR046341">
    <property type="entry name" value="SET_dom_sf"/>
</dbReference>
<evidence type="ECO:0000259" key="2">
    <source>
        <dbReference type="PROSITE" id="PS50280"/>
    </source>
</evidence>
<accession>A0ABQ7GUC8</accession>
<dbReference type="PANTHER" id="PTHR47436:SF1">
    <property type="entry name" value="SET DOMAIN-CONTAINING PROTEIN"/>
    <property type="match status" value="1"/>
</dbReference>
<dbReference type="InterPro" id="IPR001214">
    <property type="entry name" value="SET_dom"/>
</dbReference>
<evidence type="ECO:0000313" key="4">
    <source>
        <dbReference type="Proteomes" id="UP000815325"/>
    </source>
</evidence>
<comment type="caution">
    <text evidence="3">The sequence shown here is derived from an EMBL/GenBank/DDBJ whole genome shotgun (WGS) entry which is preliminary data.</text>
</comment>
<evidence type="ECO:0000313" key="3">
    <source>
        <dbReference type="EMBL" id="KAF5838233.1"/>
    </source>
</evidence>
<keyword evidence="4" id="KW-1185">Reference proteome</keyword>